<accession>A0A974BKH3</accession>
<sequence>MKNQYLLSIPEAAKQLGIGREKLRELCYADDTVPSVKVGPYTKINMPLMKEYLDKAAREGRHL</sequence>
<dbReference type="RefSeq" id="WP_179238541.1">
    <property type="nucleotide sequence ID" value="NZ_JACBNQ010000013.1"/>
</dbReference>
<dbReference type="Gene3D" id="3.90.105.50">
    <property type="match status" value="1"/>
</dbReference>
<comment type="caution">
    <text evidence="1">The sequence shown here is derived from an EMBL/GenBank/DDBJ whole genome shotgun (WGS) entry which is preliminary data.</text>
</comment>
<proteinExistence type="predicted"/>
<dbReference type="AlphaFoldDB" id="A0A974BKH3"/>
<keyword evidence="2" id="KW-1185">Reference proteome</keyword>
<dbReference type="EMBL" id="JACBNQ010000013">
    <property type="protein sequence ID" value="NYB74839.1"/>
    <property type="molecule type" value="Genomic_DNA"/>
</dbReference>
<protein>
    <recommendedName>
        <fullName evidence="3">DNA binding domain-containing protein, excisionase family</fullName>
    </recommendedName>
</protein>
<evidence type="ECO:0000313" key="1">
    <source>
        <dbReference type="EMBL" id="NYB74839.1"/>
    </source>
</evidence>
<gene>
    <name evidence="1" type="ORF">HZF24_11890</name>
</gene>
<organism evidence="1 2">
    <name type="scientific">Sedimentibacter hydroxybenzoicus DSM 7310</name>
    <dbReference type="NCBI Taxonomy" id="1123245"/>
    <lineage>
        <taxon>Bacteria</taxon>
        <taxon>Bacillati</taxon>
        <taxon>Bacillota</taxon>
        <taxon>Tissierellia</taxon>
        <taxon>Sedimentibacter</taxon>
    </lineage>
</organism>
<reference evidence="1" key="1">
    <citation type="submission" date="2020-07" db="EMBL/GenBank/DDBJ databases">
        <title>Genomic analysis of a strain of Sedimentibacter Hydroxybenzoicus DSM7310.</title>
        <authorList>
            <person name="Ma S."/>
        </authorList>
    </citation>
    <scope>NUCLEOTIDE SEQUENCE</scope>
    <source>
        <strain evidence="1">DSM 7310</strain>
    </source>
</reference>
<evidence type="ECO:0008006" key="3">
    <source>
        <dbReference type="Google" id="ProtNLM"/>
    </source>
</evidence>
<dbReference type="Proteomes" id="UP000611629">
    <property type="component" value="Unassembled WGS sequence"/>
</dbReference>
<evidence type="ECO:0000313" key="2">
    <source>
        <dbReference type="Proteomes" id="UP000611629"/>
    </source>
</evidence>
<dbReference type="InterPro" id="IPR038148">
    <property type="entry name" value="Tn1545/Tn916_Xis"/>
</dbReference>
<name>A0A974BKH3_SEDHY</name>